<evidence type="ECO:0008006" key="5">
    <source>
        <dbReference type="Google" id="ProtNLM"/>
    </source>
</evidence>
<evidence type="ECO:0000259" key="2">
    <source>
        <dbReference type="Pfam" id="PF00668"/>
    </source>
</evidence>
<feature type="non-terminal residue" evidence="3">
    <location>
        <position position="246"/>
    </location>
</feature>
<evidence type="ECO:0000313" key="4">
    <source>
        <dbReference type="Proteomes" id="UP000037020"/>
    </source>
</evidence>
<dbReference type="Gene3D" id="3.30.559.10">
    <property type="entry name" value="Chloramphenicol acetyltransferase-like domain"/>
    <property type="match status" value="1"/>
</dbReference>
<dbReference type="Gene3D" id="3.40.50.12780">
    <property type="entry name" value="N-terminal domain of ligase-like"/>
    <property type="match status" value="1"/>
</dbReference>
<comment type="caution">
    <text evidence="3">The sequence shown here is derived from an EMBL/GenBank/DDBJ whole genome shotgun (WGS) entry which is preliminary data.</text>
</comment>
<gene>
    <name evidence="3" type="ORF">ADK38_41085</name>
</gene>
<name>A0ABR5IU18_9ACTN</name>
<keyword evidence="4" id="KW-1185">Reference proteome</keyword>
<feature type="domain" description="Condensation" evidence="2">
    <location>
        <begin position="1"/>
        <end position="145"/>
    </location>
</feature>
<dbReference type="InterPro" id="IPR001242">
    <property type="entry name" value="Condensation_dom"/>
</dbReference>
<dbReference type="Pfam" id="PF00668">
    <property type="entry name" value="Condensation"/>
    <property type="match status" value="1"/>
</dbReference>
<reference evidence="3 4" key="1">
    <citation type="submission" date="2015-07" db="EMBL/GenBank/DDBJ databases">
        <authorList>
            <person name="Ju K.-S."/>
            <person name="Doroghazi J.R."/>
            <person name="Metcalf W.W."/>
        </authorList>
    </citation>
    <scope>NUCLEOTIDE SEQUENCE [LARGE SCALE GENOMIC DNA]</scope>
    <source>
        <strain evidence="3 4">NRRL B-3589</strain>
    </source>
</reference>
<dbReference type="Proteomes" id="UP000037020">
    <property type="component" value="Unassembled WGS sequence"/>
</dbReference>
<sequence length="246" mass="26815">RPAELPGVESMVGLVIDTLPVRVRLDGGQPVLDMLTQLQGKQASLMAHQHLGLPEVQRTAGPGAVFDTLVVYENYPRPPADAPDPDSFAIRLISGQEAAHYPLTLLLTPGARMTCEIDYRPDLFGHEAVQSIVGRLMRVLEQMARADAGPPTRVGDVDVLRVGDIDVLHEAERSRVIGEWNDTARPVSRGTVVDLFEEWAERSPDAPAVRCGSEELSYGELEGRANCLARHLSRIGVGRESRVGLC</sequence>
<dbReference type="Gene3D" id="3.30.559.30">
    <property type="entry name" value="Nonribosomal peptide synthetase, condensation domain"/>
    <property type="match status" value="1"/>
</dbReference>
<dbReference type="InterPro" id="IPR042099">
    <property type="entry name" value="ANL_N_sf"/>
</dbReference>
<dbReference type="PANTHER" id="PTHR45527:SF1">
    <property type="entry name" value="FATTY ACID SYNTHASE"/>
    <property type="match status" value="1"/>
</dbReference>
<dbReference type="Pfam" id="PF00501">
    <property type="entry name" value="AMP-binding"/>
    <property type="match status" value="1"/>
</dbReference>
<evidence type="ECO:0000313" key="3">
    <source>
        <dbReference type="EMBL" id="KOG68915.1"/>
    </source>
</evidence>
<feature type="domain" description="AMP-dependent synthetase/ligase" evidence="1">
    <location>
        <begin position="196"/>
        <end position="246"/>
    </location>
</feature>
<evidence type="ECO:0000259" key="1">
    <source>
        <dbReference type="Pfam" id="PF00501"/>
    </source>
</evidence>
<dbReference type="SUPFAM" id="SSF56801">
    <property type="entry name" value="Acetyl-CoA synthetase-like"/>
    <property type="match status" value="1"/>
</dbReference>
<accession>A0ABR5IU18</accession>
<dbReference type="EMBL" id="LGUT01003944">
    <property type="protein sequence ID" value="KOG68915.1"/>
    <property type="molecule type" value="Genomic_DNA"/>
</dbReference>
<dbReference type="InterPro" id="IPR000873">
    <property type="entry name" value="AMP-dep_synth/lig_dom"/>
</dbReference>
<dbReference type="InterPro" id="IPR023213">
    <property type="entry name" value="CAT-like_dom_sf"/>
</dbReference>
<dbReference type="SUPFAM" id="SSF52777">
    <property type="entry name" value="CoA-dependent acyltransferases"/>
    <property type="match status" value="1"/>
</dbReference>
<organism evidence="3 4">
    <name type="scientific">Streptomyces varsoviensis</name>
    <dbReference type="NCBI Taxonomy" id="67373"/>
    <lineage>
        <taxon>Bacteria</taxon>
        <taxon>Bacillati</taxon>
        <taxon>Actinomycetota</taxon>
        <taxon>Actinomycetes</taxon>
        <taxon>Kitasatosporales</taxon>
        <taxon>Streptomycetaceae</taxon>
        <taxon>Streptomyces</taxon>
    </lineage>
</organism>
<feature type="non-terminal residue" evidence="3">
    <location>
        <position position="1"/>
    </location>
</feature>
<dbReference type="PANTHER" id="PTHR45527">
    <property type="entry name" value="NONRIBOSOMAL PEPTIDE SYNTHETASE"/>
    <property type="match status" value="1"/>
</dbReference>
<proteinExistence type="predicted"/>
<protein>
    <recommendedName>
        <fullName evidence="5">AMP-dependent synthetase/ligase domain-containing protein</fullName>
    </recommendedName>
</protein>